<dbReference type="OrthoDB" id="3193022at2"/>
<feature type="DNA-binding region" description="H-T-H motif" evidence="2">
    <location>
        <begin position="29"/>
        <end position="48"/>
    </location>
</feature>
<keyword evidence="5" id="KW-1185">Reference proteome</keyword>
<feature type="domain" description="HTH tetR-type" evidence="3">
    <location>
        <begin position="6"/>
        <end position="66"/>
    </location>
</feature>
<evidence type="ECO:0000256" key="2">
    <source>
        <dbReference type="PROSITE-ProRule" id="PRU00335"/>
    </source>
</evidence>
<proteinExistence type="predicted"/>
<dbReference type="SUPFAM" id="SSF46689">
    <property type="entry name" value="Homeodomain-like"/>
    <property type="match status" value="1"/>
</dbReference>
<name>A0A7K0DD35_9NOCA</name>
<protein>
    <recommendedName>
        <fullName evidence="3">HTH tetR-type domain-containing protein</fullName>
    </recommendedName>
</protein>
<reference evidence="4 5" key="1">
    <citation type="submission" date="2019-10" db="EMBL/GenBank/DDBJ databases">
        <title>Nocardia macrotermitis sp. nov. and Nocardia aurantia sp. nov., isolated from the gut of fungus growing-termite Macrotermes natalensis.</title>
        <authorList>
            <person name="Benndorf R."/>
            <person name="Schwitalla J."/>
            <person name="Martin K."/>
            <person name="De Beer W."/>
            <person name="Kaster A.-K."/>
            <person name="Vollmers J."/>
            <person name="Poulsen M."/>
            <person name="Beemelmanns C."/>
        </authorList>
    </citation>
    <scope>NUCLEOTIDE SEQUENCE [LARGE SCALE GENOMIC DNA]</scope>
    <source>
        <strain evidence="4 5">RB20</strain>
    </source>
</reference>
<dbReference type="Pfam" id="PF00440">
    <property type="entry name" value="TetR_N"/>
    <property type="match status" value="1"/>
</dbReference>
<sequence length="177" mass="19609">MDRRIRRTRDLLHRALIELMLERGYARITVQDIIDRADVGRSTFYAHFRDKDDLLVVSSTEYLRTAVAHAVPATGPPLAPAHTMLHLAADHPELYRALLGPRSPAVLIRATQQMVAETLSAHLTHHLDLPDDEFADTVAFLSWGLLGLIESVTDPAHPTPPDSAYRRLLSLAGPGLS</sequence>
<dbReference type="EMBL" id="WEGK01000022">
    <property type="protein sequence ID" value="MQY23700.1"/>
    <property type="molecule type" value="Genomic_DNA"/>
</dbReference>
<evidence type="ECO:0000259" key="3">
    <source>
        <dbReference type="PROSITE" id="PS50977"/>
    </source>
</evidence>
<dbReference type="InterPro" id="IPR001647">
    <property type="entry name" value="HTH_TetR"/>
</dbReference>
<gene>
    <name evidence="4" type="ORF">NRB20_68310</name>
</gene>
<dbReference type="GO" id="GO:0003677">
    <property type="term" value="F:DNA binding"/>
    <property type="evidence" value="ECO:0007669"/>
    <property type="project" value="UniProtKB-UniRule"/>
</dbReference>
<dbReference type="PANTHER" id="PTHR43479">
    <property type="entry name" value="ACREF/ENVCD OPERON REPRESSOR-RELATED"/>
    <property type="match status" value="1"/>
</dbReference>
<dbReference type="PROSITE" id="PS50977">
    <property type="entry name" value="HTH_TETR_2"/>
    <property type="match status" value="1"/>
</dbReference>
<keyword evidence="1 2" id="KW-0238">DNA-binding</keyword>
<dbReference type="RefSeq" id="WP_153415456.1">
    <property type="nucleotide sequence ID" value="NZ_WEGK01000022.1"/>
</dbReference>
<dbReference type="InterPro" id="IPR050624">
    <property type="entry name" value="HTH-type_Tx_Regulator"/>
</dbReference>
<organism evidence="4 5">
    <name type="scientific">Nocardia macrotermitis</name>
    <dbReference type="NCBI Taxonomy" id="2585198"/>
    <lineage>
        <taxon>Bacteria</taxon>
        <taxon>Bacillati</taxon>
        <taxon>Actinomycetota</taxon>
        <taxon>Actinomycetes</taxon>
        <taxon>Mycobacteriales</taxon>
        <taxon>Nocardiaceae</taxon>
        <taxon>Nocardia</taxon>
    </lineage>
</organism>
<dbReference type="PANTHER" id="PTHR43479:SF7">
    <property type="entry name" value="TETR-FAMILY TRANSCRIPTIONAL REGULATOR"/>
    <property type="match status" value="1"/>
</dbReference>
<evidence type="ECO:0000313" key="5">
    <source>
        <dbReference type="Proteomes" id="UP000438448"/>
    </source>
</evidence>
<dbReference type="PRINTS" id="PR00455">
    <property type="entry name" value="HTHTETR"/>
</dbReference>
<comment type="caution">
    <text evidence="4">The sequence shown here is derived from an EMBL/GenBank/DDBJ whole genome shotgun (WGS) entry which is preliminary data.</text>
</comment>
<dbReference type="Gene3D" id="1.10.357.10">
    <property type="entry name" value="Tetracycline Repressor, domain 2"/>
    <property type="match status" value="1"/>
</dbReference>
<evidence type="ECO:0000256" key="1">
    <source>
        <dbReference type="ARBA" id="ARBA00023125"/>
    </source>
</evidence>
<evidence type="ECO:0000313" key="4">
    <source>
        <dbReference type="EMBL" id="MQY23700.1"/>
    </source>
</evidence>
<dbReference type="Proteomes" id="UP000438448">
    <property type="component" value="Unassembled WGS sequence"/>
</dbReference>
<accession>A0A7K0DD35</accession>
<dbReference type="InterPro" id="IPR009057">
    <property type="entry name" value="Homeodomain-like_sf"/>
</dbReference>
<dbReference type="AlphaFoldDB" id="A0A7K0DD35"/>